<comment type="caution">
    <text evidence="2">The sequence shown here is derived from an EMBL/GenBank/DDBJ whole genome shotgun (WGS) entry which is preliminary data.</text>
</comment>
<evidence type="ECO:0000313" key="2">
    <source>
        <dbReference type="EMBL" id="KKK80669.1"/>
    </source>
</evidence>
<feature type="compositionally biased region" description="Basic and acidic residues" evidence="1">
    <location>
        <begin position="39"/>
        <end position="51"/>
    </location>
</feature>
<reference evidence="2" key="1">
    <citation type="journal article" date="2015" name="Nature">
        <title>Complex archaea that bridge the gap between prokaryotes and eukaryotes.</title>
        <authorList>
            <person name="Spang A."/>
            <person name="Saw J.H."/>
            <person name="Jorgensen S.L."/>
            <person name="Zaremba-Niedzwiedzka K."/>
            <person name="Martijn J."/>
            <person name="Lind A.E."/>
            <person name="van Eijk R."/>
            <person name="Schleper C."/>
            <person name="Guy L."/>
            <person name="Ettema T.J."/>
        </authorList>
    </citation>
    <scope>NUCLEOTIDE SEQUENCE</scope>
</reference>
<organism evidence="2">
    <name type="scientific">marine sediment metagenome</name>
    <dbReference type="NCBI Taxonomy" id="412755"/>
    <lineage>
        <taxon>unclassified sequences</taxon>
        <taxon>metagenomes</taxon>
        <taxon>ecological metagenomes</taxon>
    </lineage>
</organism>
<name>A0A0F9AQC0_9ZZZZ</name>
<accession>A0A0F9AQC0</accession>
<proteinExistence type="predicted"/>
<evidence type="ECO:0000256" key="1">
    <source>
        <dbReference type="SAM" id="MobiDB-lite"/>
    </source>
</evidence>
<gene>
    <name evidence="2" type="ORF">LCGC14_2821190</name>
</gene>
<dbReference type="EMBL" id="LAZR01053474">
    <property type="protein sequence ID" value="KKK80669.1"/>
    <property type="molecule type" value="Genomic_DNA"/>
</dbReference>
<sequence>PQSQDFLASSGSALDAIIAALLEQQAASPAPPITSGRSVAERVESNRDALRRAGGGN</sequence>
<protein>
    <submittedName>
        <fullName evidence="2">Uncharacterized protein</fullName>
    </submittedName>
</protein>
<feature type="region of interest" description="Disordered" evidence="1">
    <location>
        <begin position="27"/>
        <end position="57"/>
    </location>
</feature>
<feature type="non-terminal residue" evidence="2">
    <location>
        <position position="1"/>
    </location>
</feature>
<dbReference type="AlphaFoldDB" id="A0A0F9AQC0"/>